<dbReference type="Proteomes" id="UP000689195">
    <property type="component" value="Unassembled WGS sequence"/>
</dbReference>
<keyword evidence="1" id="KW-0472">Membrane</keyword>
<keyword evidence="3" id="KW-1185">Reference proteome</keyword>
<keyword evidence="1" id="KW-1133">Transmembrane helix</keyword>
<dbReference type="EMBL" id="CAJJDO010000165">
    <property type="protein sequence ID" value="CAD8211740.1"/>
    <property type="molecule type" value="Genomic_DNA"/>
</dbReference>
<feature type="transmembrane region" description="Helical" evidence="1">
    <location>
        <begin position="169"/>
        <end position="192"/>
    </location>
</feature>
<evidence type="ECO:0008006" key="4">
    <source>
        <dbReference type="Google" id="ProtNLM"/>
    </source>
</evidence>
<comment type="caution">
    <text evidence="2">The sequence shown here is derived from an EMBL/GenBank/DDBJ whole genome shotgun (WGS) entry which is preliminary data.</text>
</comment>
<organism evidence="2 3">
    <name type="scientific">Paramecium pentaurelia</name>
    <dbReference type="NCBI Taxonomy" id="43138"/>
    <lineage>
        <taxon>Eukaryota</taxon>
        <taxon>Sar</taxon>
        <taxon>Alveolata</taxon>
        <taxon>Ciliophora</taxon>
        <taxon>Intramacronucleata</taxon>
        <taxon>Oligohymenophorea</taxon>
        <taxon>Peniculida</taxon>
        <taxon>Parameciidae</taxon>
        <taxon>Paramecium</taxon>
    </lineage>
</organism>
<evidence type="ECO:0000313" key="3">
    <source>
        <dbReference type="Proteomes" id="UP000689195"/>
    </source>
</evidence>
<feature type="transmembrane region" description="Helical" evidence="1">
    <location>
        <begin position="91"/>
        <end position="118"/>
    </location>
</feature>
<accession>A0A8S1YD75</accession>
<sequence length="686" mass="80908">MNNIITLERNKPLKYPSNDVSMNWPSFQSCNVSQYRLHLGTDRVLQHSIGKYSDTESERNEIPENLVKLSELQQNSQQNDRNQQLLKNENFWIAKFIVSDLTKSILLILSFILPFLYIEESKFKSTQLKITITILMLSLEMVSIFLKLYSQILKHQVMQLTFVQIMNLIVYTICSILEDQLTYGILSIYLFVGNFQTLGKFCKLLTFLNYEYIIVFICHRQQKYFKILSCIYFSLHLFGCMWRVEYEEKNQEIISYQDGIYQSFLISLLKIEEIEIENKQLIILNVTFNAGMILYILKCLLMSSIEKSKRQLLLDSFRLYLQSQLINFKSKLIIIHYSQIFEVLEEDQTLQQEQRINKVSNYLKQKLIQQELSKVKFLSVSTLELISQNGNFIQSQPLNKLSTQIDGLYIILTGNTYVDFMGFQIKLQSQKVLELSLTEVINNQWQGRVKIEQTDSKEVLYFFIQKQILISILQQSKEREVYQMIKDDIVFYNDTTKLNFRCYFCEQFHPSFNCSSFNIKRRFNYDQIYQERDARYSRKVTKKSRSAIFQQITYQGTSNHNVFEQSSDSFEAFSDNSSEHISSVNIGVDQITKLPSTKYIYKEILQADIISDKLTEPIISSTFLRNLTTSPDNIIKRSIINNTPQQQACFQDLDSLFEIDKMVEFQDYKTKFNITNIIQILNKKRN</sequence>
<evidence type="ECO:0000256" key="1">
    <source>
        <dbReference type="SAM" id="Phobius"/>
    </source>
</evidence>
<keyword evidence="1" id="KW-0812">Transmembrane</keyword>
<reference evidence="2" key="1">
    <citation type="submission" date="2021-01" db="EMBL/GenBank/DDBJ databases">
        <authorList>
            <consortium name="Genoscope - CEA"/>
            <person name="William W."/>
        </authorList>
    </citation>
    <scope>NUCLEOTIDE SEQUENCE</scope>
</reference>
<feature type="transmembrane region" description="Helical" evidence="1">
    <location>
        <begin position="130"/>
        <end position="149"/>
    </location>
</feature>
<dbReference type="OrthoDB" id="306943at2759"/>
<gene>
    <name evidence="2" type="ORF">PPENT_87.1.T1650014</name>
</gene>
<protein>
    <recommendedName>
        <fullName evidence="4">Transmembrane protein</fullName>
    </recommendedName>
</protein>
<evidence type="ECO:0000313" key="2">
    <source>
        <dbReference type="EMBL" id="CAD8211740.1"/>
    </source>
</evidence>
<proteinExistence type="predicted"/>
<name>A0A8S1YD75_9CILI</name>
<dbReference type="AlphaFoldDB" id="A0A8S1YD75"/>